<protein>
    <submittedName>
        <fullName evidence="2">Cell division inhibitor</fullName>
    </submittedName>
</protein>
<dbReference type="SUPFAM" id="SSF55961">
    <property type="entry name" value="Bet v1-like"/>
    <property type="match status" value="1"/>
</dbReference>
<keyword evidence="2" id="KW-0131">Cell cycle</keyword>
<proteinExistence type="predicted"/>
<dbReference type="InterPro" id="IPR023393">
    <property type="entry name" value="START-like_dom_sf"/>
</dbReference>
<name>A0A2Z4Y2T7_SUMC1</name>
<evidence type="ECO:0000313" key="2">
    <source>
        <dbReference type="EMBL" id="AXA35158.1"/>
    </source>
</evidence>
<sequence>MKLFRFEAVQVIPAPIEKVWGFFSDPRNLKILTPPYMGFDILTPVSAQMEAGLIIEYTVRPLFGIPMQWVTEITHVAPLHFFVDEQRFGPYRFWHHRHEFEPIAGGVRMVDLVHYALPLPVLESTLHRWLVRPRIEEIFSFRRAKIIELFGPEP</sequence>
<accession>A0A2Z4Y2T7</accession>
<reference evidence="2 3" key="1">
    <citation type="submission" date="2018-05" db="EMBL/GenBank/DDBJ databases">
        <title>A metagenomic window into the 2 km-deep terrestrial subsurface aquifer revealed taxonomically and functionally diverse microbial community comprising novel uncultured bacterial lineages.</title>
        <authorList>
            <person name="Kadnikov V.V."/>
            <person name="Mardanov A.V."/>
            <person name="Beletsky A.V."/>
            <person name="Banks D."/>
            <person name="Pimenov N.V."/>
            <person name="Frank Y.A."/>
            <person name="Karnachuk O.V."/>
            <person name="Ravin N.V."/>
        </authorList>
    </citation>
    <scope>NUCLEOTIDE SEQUENCE [LARGE SCALE GENOMIC DNA]</scope>
    <source>
        <strain evidence="2">BY</strain>
    </source>
</reference>
<dbReference type="CDD" id="cd07820">
    <property type="entry name" value="SRPBCC_3"/>
    <property type="match status" value="1"/>
</dbReference>
<dbReference type="Proteomes" id="UP000262583">
    <property type="component" value="Chromosome"/>
</dbReference>
<dbReference type="Gene3D" id="3.30.530.20">
    <property type="match status" value="1"/>
</dbReference>
<evidence type="ECO:0000313" key="3">
    <source>
        <dbReference type="Proteomes" id="UP000262583"/>
    </source>
</evidence>
<dbReference type="KEGG" id="schv:BRCON_0381"/>
<dbReference type="Pfam" id="PF03364">
    <property type="entry name" value="Polyketide_cyc"/>
    <property type="match status" value="1"/>
</dbReference>
<organism evidence="2 3">
    <name type="scientific">Sumerlaea chitinivorans</name>
    <dbReference type="NCBI Taxonomy" id="2250252"/>
    <lineage>
        <taxon>Bacteria</taxon>
        <taxon>Candidatus Sumerlaeota</taxon>
        <taxon>Candidatus Sumerlaeia</taxon>
        <taxon>Candidatus Sumerlaeales</taxon>
        <taxon>Candidatus Sumerlaeaceae</taxon>
        <taxon>Candidatus Sumerlaea</taxon>
    </lineage>
</organism>
<evidence type="ECO:0000259" key="1">
    <source>
        <dbReference type="Pfam" id="PF03364"/>
    </source>
</evidence>
<keyword evidence="2" id="KW-0132">Cell division</keyword>
<dbReference type="GO" id="GO:0051301">
    <property type="term" value="P:cell division"/>
    <property type="evidence" value="ECO:0007669"/>
    <property type="project" value="UniProtKB-KW"/>
</dbReference>
<gene>
    <name evidence="2" type="ORF">BRCON_0381</name>
</gene>
<dbReference type="AlphaFoldDB" id="A0A2Z4Y2T7"/>
<feature type="domain" description="Coenzyme Q-binding protein COQ10 START" evidence="1">
    <location>
        <begin position="12"/>
        <end position="118"/>
    </location>
</feature>
<dbReference type="EMBL" id="CP030759">
    <property type="protein sequence ID" value="AXA35158.1"/>
    <property type="molecule type" value="Genomic_DNA"/>
</dbReference>
<dbReference type="InterPro" id="IPR005031">
    <property type="entry name" value="COQ10_START"/>
</dbReference>